<dbReference type="GO" id="GO:0022857">
    <property type="term" value="F:transmembrane transporter activity"/>
    <property type="evidence" value="ECO:0007669"/>
    <property type="project" value="TreeGrafter"/>
</dbReference>
<keyword evidence="2" id="KW-0547">Nucleotide-binding</keyword>
<dbReference type="InterPro" id="IPR003593">
    <property type="entry name" value="AAA+_ATPase"/>
</dbReference>
<dbReference type="InterPro" id="IPR017871">
    <property type="entry name" value="ABC_transporter-like_CS"/>
</dbReference>
<feature type="domain" description="ABC transporter" evidence="4">
    <location>
        <begin position="4"/>
        <end position="212"/>
    </location>
</feature>
<evidence type="ECO:0000256" key="2">
    <source>
        <dbReference type="ARBA" id="ARBA00022741"/>
    </source>
</evidence>
<dbReference type="PROSITE" id="PS00211">
    <property type="entry name" value="ABC_TRANSPORTER_1"/>
    <property type="match status" value="1"/>
</dbReference>
<dbReference type="GO" id="GO:0005524">
    <property type="term" value="F:ATP binding"/>
    <property type="evidence" value="ECO:0007669"/>
    <property type="project" value="UniProtKB-KW"/>
</dbReference>
<comment type="caution">
    <text evidence="5">The sequence shown here is derived from an EMBL/GenBank/DDBJ whole genome shotgun (WGS) entry which is preliminary data.</text>
</comment>
<dbReference type="Pfam" id="PF00005">
    <property type="entry name" value="ABC_tran"/>
    <property type="match status" value="1"/>
</dbReference>
<dbReference type="AlphaFoldDB" id="A0A136Q491"/>
<accession>A0A136Q491</accession>
<dbReference type="SUPFAM" id="SSF52540">
    <property type="entry name" value="P-loop containing nucleoside triphosphate hydrolases"/>
    <property type="match status" value="1"/>
</dbReference>
<dbReference type="PANTHER" id="PTHR24220:SF689">
    <property type="entry name" value="LIPOPROTEIN-RELEASING SYSTEM ATP-BINDING PROTEIN LOLD"/>
    <property type="match status" value="1"/>
</dbReference>
<protein>
    <submittedName>
        <fullName evidence="5">ABC transporter, ATP-binding protein</fullName>
    </submittedName>
</protein>
<gene>
    <name evidence="5" type="ORF">HMPREF3293_01626</name>
</gene>
<evidence type="ECO:0000256" key="3">
    <source>
        <dbReference type="ARBA" id="ARBA00022840"/>
    </source>
</evidence>
<dbReference type="RefSeq" id="WP_066519679.1">
    <property type="nucleotide sequence ID" value="NZ_CABMOF010000002.1"/>
</dbReference>
<reference evidence="6" key="1">
    <citation type="submission" date="2016-02" db="EMBL/GenBank/DDBJ databases">
        <authorList>
            <person name="Mitreva M."/>
            <person name="Pepin K.H."/>
            <person name="Mihindukulasuriya K.A."/>
            <person name="Fulton R."/>
            <person name="Fronick C."/>
            <person name="O'Laughlin M."/>
            <person name="Miner T."/>
            <person name="Herter B."/>
            <person name="Rosa B.A."/>
            <person name="Cordes M."/>
            <person name="Tomlinson C."/>
            <person name="Wollam A."/>
            <person name="Palsikar V.B."/>
            <person name="Mardis E.R."/>
            <person name="Wilson R.K."/>
        </authorList>
    </citation>
    <scope>NUCLEOTIDE SEQUENCE [LARGE SCALE GENOMIC DNA]</scope>
    <source>
        <strain evidence="6">DSM 22607</strain>
    </source>
</reference>
<dbReference type="PATRIC" id="fig|626937.4.peg.1609"/>
<dbReference type="SMART" id="SM00382">
    <property type="entry name" value="AAA"/>
    <property type="match status" value="1"/>
</dbReference>
<dbReference type="GO" id="GO:0005886">
    <property type="term" value="C:plasma membrane"/>
    <property type="evidence" value="ECO:0007669"/>
    <property type="project" value="TreeGrafter"/>
</dbReference>
<evidence type="ECO:0000259" key="4">
    <source>
        <dbReference type="PROSITE" id="PS50893"/>
    </source>
</evidence>
<evidence type="ECO:0000313" key="5">
    <source>
        <dbReference type="EMBL" id="KXK65414.1"/>
    </source>
</evidence>
<dbReference type="STRING" id="626937.HMPREF3293_01626"/>
<dbReference type="Proteomes" id="UP000070366">
    <property type="component" value="Unassembled WGS sequence"/>
</dbReference>
<dbReference type="KEGG" id="cmiu:B1H56_10965"/>
<dbReference type="GO" id="GO:0016887">
    <property type="term" value="F:ATP hydrolysis activity"/>
    <property type="evidence" value="ECO:0007669"/>
    <property type="project" value="InterPro"/>
</dbReference>
<organism evidence="5 6">
    <name type="scientific">Christensenella minuta</name>
    <dbReference type="NCBI Taxonomy" id="626937"/>
    <lineage>
        <taxon>Bacteria</taxon>
        <taxon>Bacillati</taxon>
        <taxon>Bacillota</taxon>
        <taxon>Clostridia</taxon>
        <taxon>Christensenellales</taxon>
        <taxon>Christensenellaceae</taxon>
        <taxon>Christensenella</taxon>
    </lineage>
</organism>
<dbReference type="OrthoDB" id="9802264at2"/>
<dbReference type="InterPro" id="IPR003439">
    <property type="entry name" value="ABC_transporter-like_ATP-bd"/>
</dbReference>
<sequence>MSMIETKGVTYYYSKSHPVLDGIDLRLDRGMMYVIFGPSGCGKTTLLSLLGGLDVPKAGHILFDGRDVQEIGLERLRREKVAFVFQNYNLIDYMTPVENVLLTAKEAPMPVLGKLGLQEEEAKRNVLKLSGGEQQRVAIARALASQNPVILADEPTGNLDEETAGEITAVLKDAAKSYNRCVVIVSHSREVANEADVVFELKGGKIREQSNA</sequence>
<dbReference type="InterPro" id="IPR027417">
    <property type="entry name" value="P-loop_NTPase"/>
</dbReference>
<dbReference type="InterPro" id="IPR015854">
    <property type="entry name" value="ABC_transpr_LolD-like"/>
</dbReference>
<keyword evidence="3 5" id="KW-0067">ATP-binding</keyword>
<dbReference type="Gene3D" id="3.40.50.300">
    <property type="entry name" value="P-loop containing nucleotide triphosphate hydrolases"/>
    <property type="match status" value="1"/>
</dbReference>
<dbReference type="PROSITE" id="PS50893">
    <property type="entry name" value="ABC_TRANSPORTER_2"/>
    <property type="match status" value="1"/>
</dbReference>
<evidence type="ECO:0000313" key="6">
    <source>
        <dbReference type="Proteomes" id="UP000070366"/>
    </source>
</evidence>
<comment type="similarity">
    <text evidence="1">Belongs to the ABC transporter superfamily.</text>
</comment>
<evidence type="ECO:0000256" key="1">
    <source>
        <dbReference type="ARBA" id="ARBA00005417"/>
    </source>
</evidence>
<dbReference type="EMBL" id="LSZW01000061">
    <property type="protein sequence ID" value="KXK65414.1"/>
    <property type="molecule type" value="Genomic_DNA"/>
</dbReference>
<keyword evidence="6" id="KW-1185">Reference proteome</keyword>
<proteinExistence type="inferred from homology"/>
<name>A0A136Q491_9FIRM</name>
<dbReference type="PANTHER" id="PTHR24220">
    <property type="entry name" value="IMPORT ATP-BINDING PROTEIN"/>
    <property type="match status" value="1"/>
</dbReference>